<dbReference type="Proteomes" id="UP000484858">
    <property type="component" value="Unassembled WGS sequence"/>
</dbReference>
<proteinExistence type="predicted"/>
<comment type="caution">
    <text evidence="1">The sequence shown here is derived from an EMBL/GenBank/DDBJ whole genome shotgun (WGS) entry which is preliminary data.</text>
</comment>
<dbReference type="AlphaFoldDB" id="A0A829X333"/>
<name>A0A829X333_GLUOY</name>
<dbReference type="EMBL" id="BARJ01000009">
    <property type="protein sequence ID" value="GEM17250.1"/>
    <property type="molecule type" value="Genomic_DNA"/>
</dbReference>
<protein>
    <submittedName>
        <fullName evidence="1">Uncharacterized protein</fullName>
    </submittedName>
</protein>
<reference evidence="1 2" key="1">
    <citation type="submission" date="2013-04" db="EMBL/GenBank/DDBJ databases">
        <title>Gluconobacter oxydans NBRC 3293 whole genome sequence.</title>
        <authorList>
            <person name="Matsutani M."/>
            <person name="Yakushi T."/>
            <person name="Matsushita K."/>
        </authorList>
    </citation>
    <scope>NUCLEOTIDE SEQUENCE [LARGE SCALE GENOMIC DNA]</scope>
    <source>
        <strain evidence="1 2">NBRC 3293</strain>
    </source>
</reference>
<evidence type="ECO:0000313" key="1">
    <source>
        <dbReference type="EMBL" id="GEM17250.1"/>
    </source>
</evidence>
<gene>
    <name evidence="1" type="ORF">NBRC3293_1747</name>
</gene>
<sequence>MGTTSDVTWKKDGLHHDKGWSALQVCGPLPFLHARCRRVSRGVRGRSGM</sequence>
<evidence type="ECO:0000313" key="2">
    <source>
        <dbReference type="Proteomes" id="UP000484858"/>
    </source>
</evidence>
<accession>A0A829X333</accession>
<organism evidence="1 2">
    <name type="scientific">Gluconobacter oxydans NBRC 3293</name>
    <dbReference type="NCBI Taxonomy" id="1315969"/>
    <lineage>
        <taxon>Bacteria</taxon>
        <taxon>Pseudomonadati</taxon>
        <taxon>Pseudomonadota</taxon>
        <taxon>Alphaproteobacteria</taxon>
        <taxon>Acetobacterales</taxon>
        <taxon>Acetobacteraceae</taxon>
        <taxon>Gluconobacter</taxon>
    </lineage>
</organism>